<evidence type="ECO:0000256" key="5">
    <source>
        <dbReference type="ARBA" id="ARBA00023242"/>
    </source>
</evidence>
<dbReference type="SUPFAM" id="SSF47459">
    <property type="entry name" value="HLH, helix-loop-helix DNA-binding domain"/>
    <property type="match status" value="1"/>
</dbReference>
<name>A0ABQ0G6E1_9PEZI</name>
<evidence type="ECO:0000256" key="1">
    <source>
        <dbReference type="ARBA" id="ARBA00004123"/>
    </source>
</evidence>
<dbReference type="RefSeq" id="XP_070915064.1">
    <property type="nucleotide sequence ID" value="XM_071058963.1"/>
</dbReference>
<feature type="region of interest" description="Disordered" evidence="6">
    <location>
        <begin position="136"/>
        <end position="159"/>
    </location>
</feature>
<dbReference type="GeneID" id="98174286"/>
<evidence type="ECO:0000256" key="6">
    <source>
        <dbReference type="SAM" id="MobiDB-lite"/>
    </source>
</evidence>
<evidence type="ECO:0000313" key="9">
    <source>
        <dbReference type="Proteomes" id="UP001628179"/>
    </source>
</evidence>
<feature type="compositionally biased region" description="Polar residues" evidence="6">
    <location>
        <begin position="219"/>
        <end position="248"/>
    </location>
</feature>
<keyword evidence="3" id="KW-0238">DNA-binding</keyword>
<evidence type="ECO:0000256" key="2">
    <source>
        <dbReference type="ARBA" id="ARBA00023015"/>
    </source>
</evidence>
<keyword evidence="5" id="KW-0539">Nucleus</keyword>
<reference evidence="8 9" key="1">
    <citation type="submission" date="2024-09" db="EMBL/GenBank/DDBJ databases">
        <title>Itraconazole resistance in Madurella fahalii resulting from another homologue of gene encoding cytochrome P450 14-alpha sterol demethylase (CYP51).</title>
        <authorList>
            <person name="Yoshioka I."/>
            <person name="Fahal A.H."/>
            <person name="Kaneko S."/>
            <person name="Yaguchi T."/>
        </authorList>
    </citation>
    <scope>NUCLEOTIDE SEQUENCE [LARGE SCALE GENOMIC DNA]</scope>
    <source>
        <strain evidence="8 9">IFM 68171</strain>
    </source>
</reference>
<evidence type="ECO:0000256" key="3">
    <source>
        <dbReference type="ARBA" id="ARBA00023125"/>
    </source>
</evidence>
<evidence type="ECO:0000259" key="7">
    <source>
        <dbReference type="PROSITE" id="PS50888"/>
    </source>
</evidence>
<feature type="compositionally biased region" description="Low complexity" evidence="6">
    <location>
        <begin position="450"/>
        <end position="469"/>
    </location>
</feature>
<dbReference type="SMART" id="SM00353">
    <property type="entry name" value="HLH"/>
    <property type="match status" value="1"/>
</dbReference>
<gene>
    <name evidence="8" type="ORF">MFIFM68171_03542</name>
</gene>
<feature type="region of interest" description="Disordered" evidence="6">
    <location>
        <begin position="315"/>
        <end position="334"/>
    </location>
</feature>
<comment type="caution">
    <text evidence="8">The sequence shown here is derived from an EMBL/GenBank/DDBJ whole genome shotgun (WGS) entry which is preliminary data.</text>
</comment>
<dbReference type="Proteomes" id="UP001628179">
    <property type="component" value="Unassembled WGS sequence"/>
</dbReference>
<dbReference type="Pfam" id="PF23181">
    <property type="entry name" value="bHLH_INO4"/>
    <property type="match status" value="1"/>
</dbReference>
<comment type="subcellular location">
    <subcellularLocation>
        <location evidence="1">Nucleus</location>
    </subcellularLocation>
</comment>
<feature type="region of interest" description="Disordered" evidence="6">
    <location>
        <begin position="348"/>
        <end position="492"/>
    </location>
</feature>
<feature type="compositionally biased region" description="Basic and acidic residues" evidence="6">
    <location>
        <begin position="475"/>
        <end position="492"/>
    </location>
</feature>
<proteinExistence type="predicted"/>
<keyword evidence="4" id="KW-0804">Transcription</keyword>
<keyword evidence="2" id="KW-0805">Transcription regulation</keyword>
<dbReference type="InterPro" id="IPR011598">
    <property type="entry name" value="bHLH_dom"/>
</dbReference>
<feature type="compositionally biased region" description="Polar residues" evidence="6">
    <location>
        <begin position="136"/>
        <end position="155"/>
    </location>
</feature>
<dbReference type="PROSITE" id="PS50888">
    <property type="entry name" value="BHLH"/>
    <property type="match status" value="1"/>
</dbReference>
<dbReference type="Gene3D" id="4.10.280.10">
    <property type="entry name" value="Helix-loop-helix DNA-binding domain"/>
    <property type="match status" value="1"/>
</dbReference>
<sequence>MDPRRPLGRYRELGYGGSGHGNGGLPFGYGVYPPEHEAQDTLVPPPTSGPELLNNDEQTWMSNFWNSIESIDDSAMPGESLLGGIYTDNWCFPQVVGHNVSYGTAANTLAETTYPSLAGIPLHPWGIRSPDNVTLTAGSNAGQSNAGTGTTSLQNGEHWGLDHKSSMAATRQPQHGLGEPNPSPEVIAAATALSSRHAHMSDLIFSSTHDMPPHAGHSAGSSQHQGFGGPSSNADQLPPNSDRSSSFSRAMFSDPFQTQSYPARPRPPVDEVRFGSDPSFNRVNFVPRSAKETTEAISAEQLATLGCLQRNVSAAPTRAPSPVAFAPPSPSRLVSMSSIESPVRLKTLTHPLTPDEPEYGESDQPRKRRRSTKTTVASPQPSSASLPAAQQPNSPVQGQRRSTSTAAASAKRPSTTTPAPRKRKQPGAAPLTPETEAAAAVADSRRRKSSATASGGKAAVSSSSSSAAKQPRANLTDEQKRENHIRSEQKRRDLIKDHFNDLGAIVPALKSGGYSKAAMLNLSADWLVEVMQANERLMERVRAKGGTVRLAD</sequence>
<dbReference type="InterPro" id="IPR036638">
    <property type="entry name" value="HLH_DNA-bd_sf"/>
</dbReference>
<keyword evidence="9" id="KW-1185">Reference proteome</keyword>
<protein>
    <recommendedName>
        <fullName evidence="7">BHLH domain-containing protein</fullName>
    </recommendedName>
</protein>
<feature type="domain" description="BHLH" evidence="7">
    <location>
        <begin position="479"/>
        <end position="530"/>
    </location>
</feature>
<evidence type="ECO:0000256" key="4">
    <source>
        <dbReference type="ARBA" id="ARBA00023163"/>
    </source>
</evidence>
<feature type="compositionally biased region" description="Low complexity" evidence="6">
    <location>
        <begin position="377"/>
        <end position="419"/>
    </location>
</feature>
<evidence type="ECO:0000313" key="8">
    <source>
        <dbReference type="EMBL" id="GAB1313332.1"/>
    </source>
</evidence>
<organism evidence="8 9">
    <name type="scientific">Madurella fahalii</name>
    <dbReference type="NCBI Taxonomy" id="1157608"/>
    <lineage>
        <taxon>Eukaryota</taxon>
        <taxon>Fungi</taxon>
        <taxon>Dikarya</taxon>
        <taxon>Ascomycota</taxon>
        <taxon>Pezizomycotina</taxon>
        <taxon>Sordariomycetes</taxon>
        <taxon>Sordariomycetidae</taxon>
        <taxon>Sordariales</taxon>
        <taxon>Sordariales incertae sedis</taxon>
        <taxon>Madurella</taxon>
    </lineage>
</organism>
<dbReference type="InterPro" id="IPR057072">
    <property type="entry name" value="bHLH_INO4"/>
</dbReference>
<feature type="region of interest" description="Disordered" evidence="6">
    <location>
        <begin position="206"/>
        <end position="282"/>
    </location>
</feature>
<dbReference type="PANTHER" id="PTHR15741">
    <property type="entry name" value="BASIC HELIX-LOOP-HELIX ZIP TRANSCRIPTION FACTOR"/>
    <property type="match status" value="1"/>
</dbReference>
<dbReference type="CDD" id="cd11404">
    <property type="entry name" value="bHLHzip_Mlx_like"/>
    <property type="match status" value="1"/>
</dbReference>
<dbReference type="PANTHER" id="PTHR15741:SF27">
    <property type="entry name" value="TRANSCRIPTION FACTOR AP-4"/>
    <property type="match status" value="1"/>
</dbReference>
<dbReference type="InterPro" id="IPR052207">
    <property type="entry name" value="Max-like/E-box_TFs"/>
</dbReference>
<dbReference type="EMBL" id="BAAFSV010000002">
    <property type="protein sequence ID" value="GAB1313332.1"/>
    <property type="molecule type" value="Genomic_DNA"/>
</dbReference>
<accession>A0ABQ0G6E1</accession>
<feature type="compositionally biased region" description="Low complexity" evidence="6">
    <location>
        <begin position="428"/>
        <end position="442"/>
    </location>
</feature>